<feature type="region of interest" description="Disordered" evidence="1">
    <location>
        <begin position="345"/>
        <end position="416"/>
    </location>
</feature>
<organism evidence="3 4">
    <name type="scientific">Kribbella yunnanensis</name>
    <dbReference type="NCBI Taxonomy" id="190194"/>
    <lineage>
        <taxon>Bacteria</taxon>
        <taxon>Bacillati</taxon>
        <taxon>Actinomycetota</taxon>
        <taxon>Actinomycetes</taxon>
        <taxon>Propionibacteriales</taxon>
        <taxon>Kribbellaceae</taxon>
        <taxon>Kribbella</taxon>
    </lineage>
</organism>
<sequence length="416" mass="47506">MAKGRARPRRHTASDYAPWGLEKLARTPQVYAREVRTRKLVFLPENGKDYPLRGGDSRSAADRTKAGEFECLVQGCGRFSHISGGSKRHCWVHPQGSDGTRPGHDPESLWHLQVKQHFADWVEQQIGRDRVAELHIDDHWIPTATGPIRPDVYIELTTGERIAIEIQYSPGAKETVKKKRQAYAAAGVVDWWIYAPGPDTLQLDRNDRRRIRLIASQVTLLREGRAFYWFDLTRNRIATPYSYYSNDYRPRDGEDWTGLTEKGKRWPPIRSGWYVNLAENSLDQCEIVDGHFRTPVDHQFVKNAEARTRWEPVQRGKARAKYVEVMEARERAKAELEAMAATAEYPASHASMPAEQSDQRSSAQTAAEPLARLQPPLKRQPRPDAVETPSSPASGRRSGFWRRLGSRFGRSTRRSN</sequence>
<dbReference type="Proteomes" id="UP001500280">
    <property type="component" value="Unassembled WGS sequence"/>
</dbReference>
<evidence type="ECO:0000259" key="2">
    <source>
        <dbReference type="Pfam" id="PF06054"/>
    </source>
</evidence>
<accession>A0ABN2HLD0</accession>
<comment type="caution">
    <text evidence="3">The sequence shown here is derived from an EMBL/GenBank/DDBJ whole genome shotgun (WGS) entry which is preliminary data.</text>
</comment>
<evidence type="ECO:0000313" key="4">
    <source>
        <dbReference type="Proteomes" id="UP001500280"/>
    </source>
</evidence>
<dbReference type="EMBL" id="BAAANF010000013">
    <property type="protein sequence ID" value="GAA1689906.1"/>
    <property type="molecule type" value="Genomic_DNA"/>
</dbReference>
<feature type="domain" description="Competence protein CoiA nuclease-like" evidence="2">
    <location>
        <begin position="107"/>
        <end position="221"/>
    </location>
</feature>
<evidence type="ECO:0000256" key="1">
    <source>
        <dbReference type="SAM" id="MobiDB-lite"/>
    </source>
</evidence>
<evidence type="ECO:0000313" key="3">
    <source>
        <dbReference type="EMBL" id="GAA1689906.1"/>
    </source>
</evidence>
<gene>
    <name evidence="3" type="ORF">GCM10009745_38960</name>
</gene>
<proteinExistence type="predicted"/>
<keyword evidence="4" id="KW-1185">Reference proteome</keyword>
<name>A0ABN2HLD0_9ACTN</name>
<protein>
    <recommendedName>
        <fullName evidence="2">Competence protein CoiA nuclease-like domain-containing protein</fullName>
    </recommendedName>
</protein>
<feature type="compositionally biased region" description="Polar residues" evidence="1">
    <location>
        <begin position="354"/>
        <end position="365"/>
    </location>
</feature>
<reference evidence="3 4" key="1">
    <citation type="journal article" date="2019" name="Int. J. Syst. Evol. Microbiol.">
        <title>The Global Catalogue of Microorganisms (GCM) 10K type strain sequencing project: providing services to taxonomists for standard genome sequencing and annotation.</title>
        <authorList>
            <consortium name="The Broad Institute Genomics Platform"/>
            <consortium name="The Broad Institute Genome Sequencing Center for Infectious Disease"/>
            <person name="Wu L."/>
            <person name="Ma J."/>
        </authorList>
    </citation>
    <scope>NUCLEOTIDE SEQUENCE [LARGE SCALE GENOMIC DNA]</scope>
    <source>
        <strain evidence="3 4">JCM 14307</strain>
    </source>
</reference>
<dbReference type="Pfam" id="PF06054">
    <property type="entry name" value="CoiA_nuc"/>
    <property type="match status" value="1"/>
</dbReference>
<dbReference type="InterPro" id="IPR010330">
    <property type="entry name" value="CoiA_nuc"/>
</dbReference>